<sequence>MTTIYNRQQYLAATIESILAQTHRDFEYVLWDDGSTDDSLAIAQHYAAQDDRLRVVAAPHQGLAPALKAAIAATTGTYLGWVDSDDLLAPTALAQTAALLDTRPDIGMVYTDYHVINAQGQDQGLSKRCQIPYTKDQLLLDFMTFHFRLLRRSVYDQVGGINPTFERAEDYDLCLRLAEVTPVHHLQQPLYYYRQHASNVTHNQLAMIHWSYQASTQALKRRGLDHKYAIDLHVTSQFSIRRK</sequence>
<gene>
    <name evidence="2" type="ORF">NDI38_28055</name>
</gene>
<evidence type="ECO:0000259" key="1">
    <source>
        <dbReference type="Pfam" id="PF00535"/>
    </source>
</evidence>
<dbReference type="EC" id="2.4.-.-" evidence="2"/>
<dbReference type="Gene3D" id="3.90.550.10">
    <property type="entry name" value="Spore Coat Polysaccharide Biosynthesis Protein SpsA, Chain A"/>
    <property type="match status" value="1"/>
</dbReference>
<organism evidence="2 3">
    <name type="scientific">Stenomitos frigidus AS-A4</name>
    <dbReference type="NCBI Taxonomy" id="2933935"/>
    <lineage>
        <taxon>Bacteria</taxon>
        <taxon>Bacillati</taxon>
        <taxon>Cyanobacteriota</taxon>
        <taxon>Cyanophyceae</taxon>
        <taxon>Leptolyngbyales</taxon>
        <taxon>Leptolyngbyaceae</taxon>
        <taxon>Stenomitos</taxon>
    </lineage>
</organism>
<name>A0ABV0KSK0_9CYAN</name>
<keyword evidence="2" id="KW-0328">Glycosyltransferase</keyword>
<comment type="caution">
    <text evidence="2">The sequence shown here is derived from an EMBL/GenBank/DDBJ whole genome shotgun (WGS) entry which is preliminary data.</text>
</comment>
<reference evidence="2 3" key="1">
    <citation type="submission" date="2022-04" db="EMBL/GenBank/DDBJ databases">
        <title>Positive selection, recombination, and allopatry shape intraspecific diversity of widespread and dominant cyanobacteria.</title>
        <authorList>
            <person name="Wei J."/>
            <person name="Shu W."/>
            <person name="Hu C."/>
        </authorList>
    </citation>
    <scope>NUCLEOTIDE SEQUENCE [LARGE SCALE GENOMIC DNA]</scope>
    <source>
        <strain evidence="2 3">AS-A4</strain>
    </source>
</reference>
<dbReference type="RefSeq" id="WP_347241119.1">
    <property type="nucleotide sequence ID" value="NZ_JAMPLM010000058.1"/>
</dbReference>
<proteinExistence type="predicted"/>
<feature type="domain" description="Glycosyltransferase 2-like" evidence="1">
    <location>
        <begin position="3"/>
        <end position="158"/>
    </location>
</feature>
<keyword evidence="2" id="KW-0808">Transferase</keyword>
<dbReference type="Proteomes" id="UP001476950">
    <property type="component" value="Unassembled WGS sequence"/>
</dbReference>
<protein>
    <submittedName>
        <fullName evidence="2">Glycosyltransferase</fullName>
        <ecNumber evidence="2">2.4.-.-</ecNumber>
    </submittedName>
</protein>
<accession>A0ABV0KSK0</accession>
<evidence type="ECO:0000313" key="3">
    <source>
        <dbReference type="Proteomes" id="UP001476950"/>
    </source>
</evidence>
<dbReference type="GO" id="GO:0016757">
    <property type="term" value="F:glycosyltransferase activity"/>
    <property type="evidence" value="ECO:0007669"/>
    <property type="project" value="UniProtKB-KW"/>
</dbReference>
<dbReference type="EMBL" id="JAMPLM010000058">
    <property type="protein sequence ID" value="MEP1062231.1"/>
    <property type="molecule type" value="Genomic_DNA"/>
</dbReference>
<dbReference type="InterPro" id="IPR001173">
    <property type="entry name" value="Glyco_trans_2-like"/>
</dbReference>
<dbReference type="InterPro" id="IPR029044">
    <property type="entry name" value="Nucleotide-diphossugar_trans"/>
</dbReference>
<dbReference type="PANTHER" id="PTHR22916">
    <property type="entry name" value="GLYCOSYLTRANSFERASE"/>
    <property type="match status" value="1"/>
</dbReference>
<keyword evidence="3" id="KW-1185">Reference proteome</keyword>
<dbReference type="Pfam" id="PF00535">
    <property type="entry name" value="Glycos_transf_2"/>
    <property type="match status" value="1"/>
</dbReference>
<evidence type="ECO:0000313" key="2">
    <source>
        <dbReference type="EMBL" id="MEP1062231.1"/>
    </source>
</evidence>
<dbReference type="SUPFAM" id="SSF53448">
    <property type="entry name" value="Nucleotide-diphospho-sugar transferases"/>
    <property type="match status" value="1"/>
</dbReference>
<dbReference type="PANTHER" id="PTHR22916:SF3">
    <property type="entry name" value="UDP-GLCNAC:BETAGAL BETA-1,3-N-ACETYLGLUCOSAMINYLTRANSFERASE-LIKE PROTEIN 1"/>
    <property type="match status" value="1"/>
</dbReference>